<feature type="coiled-coil region" evidence="5">
    <location>
        <begin position="145"/>
        <end position="176"/>
    </location>
</feature>
<dbReference type="Pfam" id="PF01297">
    <property type="entry name" value="ZnuA"/>
    <property type="match status" value="1"/>
</dbReference>
<evidence type="ECO:0000256" key="6">
    <source>
        <dbReference type="SAM" id="SignalP"/>
    </source>
</evidence>
<dbReference type="PROSITE" id="PS51257">
    <property type="entry name" value="PROKAR_LIPOPROTEIN"/>
    <property type="match status" value="1"/>
</dbReference>
<dbReference type="OrthoDB" id="5456598at2"/>
<dbReference type="Proteomes" id="UP000256329">
    <property type="component" value="Unassembled WGS sequence"/>
</dbReference>
<sequence>MRKQRILVPAVVVLSALTLLLAGCGTKAQKESRLNVATGSTLIASIVEEIGKDRVAVTNIVPPGVCPGHFDLKPGDVQKLSTAQLLLYHDWEGKLFSENLLKSVHNDKLVAVPIAVQGNWMAPPVQKQAIEAISAALCQHDPSNQAFYQENARKALAEVEAKEKELRAKLQAANVSQVKILCAEMQQGFLKWAGFQIVGTYGRPEDLTPQKLQELLRKGREEGVKLVVDNLQSGPDAGKGLAEELKVPHVVLSNFPGAWPGTDTWAAAVTKNVDLLLEALKKS</sequence>
<organism evidence="7 8">
    <name type="scientific">Ammonifex thiophilus</name>
    <dbReference type="NCBI Taxonomy" id="444093"/>
    <lineage>
        <taxon>Bacteria</taxon>
        <taxon>Bacillati</taxon>
        <taxon>Bacillota</taxon>
        <taxon>Clostridia</taxon>
        <taxon>Thermoanaerobacterales</taxon>
        <taxon>Thermoanaerobacteraceae</taxon>
        <taxon>Ammonifex</taxon>
    </lineage>
</organism>
<reference evidence="7 8" key="1">
    <citation type="submission" date="2018-08" db="EMBL/GenBank/DDBJ databases">
        <title>Form III RuBisCO-mediated autotrophy in Thermodesulfobium bacteria.</title>
        <authorList>
            <person name="Toshchakov S.V."/>
            <person name="Kublanov I.V."/>
            <person name="Frolov E."/>
            <person name="Bonch-Osmolovskaya E.A."/>
            <person name="Tourova T.P."/>
            <person name="Chernych N.A."/>
            <person name="Lebedinsky A.V."/>
        </authorList>
    </citation>
    <scope>NUCLEOTIDE SEQUENCE [LARGE SCALE GENOMIC DNA]</scope>
    <source>
        <strain evidence="7 8">SR</strain>
    </source>
</reference>
<dbReference type="Gene3D" id="3.40.50.1980">
    <property type="entry name" value="Nitrogenase molybdenum iron protein domain"/>
    <property type="match status" value="2"/>
</dbReference>
<evidence type="ECO:0000256" key="5">
    <source>
        <dbReference type="SAM" id="Coils"/>
    </source>
</evidence>
<dbReference type="EMBL" id="QSLN01000013">
    <property type="protein sequence ID" value="RDV82082.1"/>
    <property type="molecule type" value="Genomic_DNA"/>
</dbReference>
<gene>
    <name evidence="7" type="ORF">DXX99_08410</name>
</gene>
<dbReference type="GO" id="GO:0046872">
    <property type="term" value="F:metal ion binding"/>
    <property type="evidence" value="ECO:0007669"/>
    <property type="project" value="UniProtKB-KW"/>
</dbReference>
<comment type="caution">
    <text evidence="7">The sequence shown here is derived from an EMBL/GenBank/DDBJ whole genome shotgun (WGS) entry which is preliminary data.</text>
</comment>
<keyword evidence="4 6" id="KW-0732">Signal</keyword>
<evidence type="ECO:0000256" key="2">
    <source>
        <dbReference type="ARBA" id="ARBA00022448"/>
    </source>
</evidence>
<evidence type="ECO:0000256" key="1">
    <source>
        <dbReference type="ARBA" id="ARBA00004196"/>
    </source>
</evidence>
<evidence type="ECO:0000313" key="7">
    <source>
        <dbReference type="EMBL" id="RDV82082.1"/>
    </source>
</evidence>
<keyword evidence="5" id="KW-0175">Coiled coil</keyword>
<feature type="chain" id="PRO_5038531609" evidence="6">
    <location>
        <begin position="23"/>
        <end position="283"/>
    </location>
</feature>
<dbReference type="PANTHER" id="PTHR42953">
    <property type="entry name" value="HIGH-AFFINITY ZINC UPTAKE SYSTEM PROTEIN ZNUA-RELATED"/>
    <property type="match status" value="1"/>
</dbReference>
<accession>A0A3D8P3B2</accession>
<keyword evidence="8" id="KW-1185">Reference proteome</keyword>
<feature type="signal peptide" evidence="6">
    <location>
        <begin position="1"/>
        <end position="22"/>
    </location>
</feature>
<name>A0A3D8P3B2_9THEO</name>
<keyword evidence="3" id="KW-0479">Metal-binding</keyword>
<dbReference type="InterPro" id="IPR006127">
    <property type="entry name" value="ZnuA-like"/>
</dbReference>
<proteinExistence type="predicted"/>
<protein>
    <submittedName>
        <fullName evidence="7">Zinc ABC transporter substrate-binding protein</fullName>
    </submittedName>
</protein>
<dbReference type="InterPro" id="IPR050492">
    <property type="entry name" value="Bact_metal-bind_prot9"/>
</dbReference>
<comment type="subcellular location">
    <subcellularLocation>
        <location evidence="1">Cell envelope</location>
    </subcellularLocation>
</comment>
<dbReference type="SUPFAM" id="SSF53807">
    <property type="entry name" value="Helical backbone' metal receptor"/>
    <property type="match status" value="1"/>
</dbReference>
<evidence type="ECO:0000256" key="3">
    <source>
        <dbReference type="ARBA" id="ARBA00022723"/>
    </source>
</evidence>
<evidence type="ECO:0000313" key="8">
    <source>
        <dbReference type="Proteomes" id="UP000256329"/>
    </source>
</evidence>
<dbReference type="GO" id="GO:0030001">
    <property type="term" value="P:metal ion transport"/>
    <property type="evidence" value="ECO:0007669"/>
    <property type="project" value="InterPro"/>
</dbReference>
<keyword evidence="2" id="KW-0813">Transport</keyword>
<dbReference type="AlphaFoldDB" id="A0A3D8P3B2"/>
<dbReference type="PANTHER" id="PTHR42953:SF1">
    <property type="entry name" value="METAL-BINDING PROTEIN HI_0362-RELATED"/>
    <property type="match status" value="1"/>
</dbReference>
<evidence type="ECO:0000256" key="4">
    <source>
        <dbReference type="ARBA" id="ARBA00022729"/>
    </source>
</evidence>
<dbReference type="GO" id="GO:0030313">
    <property type="term" value="C:cell envelope"/>
    <property type="evidence" value="ECO:0007669"/>
    <property type="project" value="UniProtKB-SubCell"/>
</dbReference>
<dbReference type="RefSeq" id="WP_115793070.1">
    <property type="nucleotide sequence ID" value="NZ_QSLN01000013.1"/>
</dbReference>